<evidence type="ECO:0000313" key="2">
    <source>
        <dbReference type="EMBL" id="GMN28940.1"/>
    </source>
</evidence>
<gene>
    <name evidence="2" type="ORF">TIFTF001_002237</name>
</gene>
<feature type="region of interest" description="Disordered" evidence="1">
    <location>
        <begin position="1"/>
        <end position="65"/>
    </location>
</feature>
<sequence length="65" mass="6924">MQLSENTTRSYRLIKLQAPPTYGCNASHRRPPSPTLTGATPADTGDNHPTVPCTGSETRGTSPLD</sequence>
<organism evidence="2 3">
    <name type="scientific">Ficus carica</name>
    <name type="common">Common fig</name>
    <dbReference type="NCBI Taxonomy" id="3494"/>
    <lineage>
        <taxon>Eukaryota</taxon>
        <taxon>Viridiplantae</taxon>
        <taxon>Streptophyta</taxon>
        <taxon>Embryophyta</taxon>
        <taxon>Tracheophyta</taxon>
        <taxon>Spermatophyta</taxon>
        <taxon>Magnoliopsida</taxon>
        <taxon>eudicotyledons</taxon>
        <taxon>Gunneridae</taxon>
        <taxon>Pentapetalae</taxon>
        <taxon>rosids</taxon>
        <taxon>fabids</taxon>
        <taxon>Rosales</taxon>
        <taxon>Moraceae</taxon>
        <taxon>Ficeae</taxon>
        <taxon>Ficus</taxon>
    </lineage>
</organism>
<protein>
    <submittedName>
        <fullName evidence="2">Uncharacterized protein</fullName>
    </submittedName>
</protein>
<feature type="compositionally biased region" description="Polar residues" evidence="1">
    <location>
        <begin position="53"/>
        <end position="65"/>
    </location>
</feature>
<dbReference type="Proteomes" id="UP001187192">
    <property type="component" value="Unassembled WGS sequence"/>
</dbReference>
<reference evidence="2" key="1">
    <citation type="submission" date="2023-07" db="EMBL/GenBank/DDBJ databases">
        <title>draft genome sequence of fig (Ficus carica).</title>
        <authorList>
            <person name="Takahashi T."/>
            <person name="Nishimura K."/>
        </authorList>
    </citation>
    <scope>NUCLEOTIDE SEQUENCE</scope>
</reference>
<comment type="caution">
    <text evidence="2">The sequence shown here is derived from an EMBL/GenBank/DDBJ whole genome shotgun (WGS) entry which is preliminary data.</text>
</comment>
<evidence type="ECO:0000313" key="3">
    <source>
        <dbReference type="Proteomes" id="UP001187192"/>
    </source>
</evidence>
<dbReference type="AlphaFoldDB" id="A0AA87ZAL7"/>
<proteinExistence type="predicted"/>
<accession>A0AA87ZAL7</accession>
<evidence type="ECO:0000256" key="1">
    <source>
        <dbReference type="SAM" id="MobiDB-lite"/>
    </source>
</evidence>
<keyword evidence="3" id="KW-1185">Reference proteome</keyword>
<name>A0AA87ZAL7_FICCA</name>
<dbReference type="EMBL" id="BTGU01000002">
    <property type="protein sequence ID" value="GMN28940.1"/>
    <property type="molecule type" value="Genomic_DNA"/>
</dbReference>
<feature type="compositionally biased region" description="Polar residues" evidence="1">
    <location>
        <begin position="1"/>
        <end position="10"/>
    </location>
</feature>